<dbReference type="EMBL" id="ASPP01028075">
    <property type="protein sequence ID" value="ETO05485.1"/>
    <property type="molecule type" value="Genomic_DNA"/>
</dbReference>
<dbReference type="InterPro" id="IPR023578">
    <property type="entry name" value="Ras_GEF_dom_sf"/>
</dbReference>
<dbReference type="PANTHER" id="PTHR23113">
    <property type="entry name" value="GUANINE NUCLEOTIDE EXCHANGE FACTOR"/>
    <property type="match status" value="1"/>
</dbReference>
<dbReference type="AlphaFoldDB" id="X6LXN1"/>
<feature type="domain" description="Ras-GEF" evidence="3">
    <location>
        <begin position="141"/>
        <end position="248"/>
    </location>
</feature>
<dbReference type="InterPro" id="IPR036964">
    <property type="entry name" value="RASGEF_cat_dom_sf"/>
</dbReference>
<dbReference type="SUPFAM" id="SSF48366">
    <property type="entry name" value="Ras GEF"/>
    <property type="match status" value="1"/>
</dbReference>
<evidence type="ECO:0000259" key="3">
    <source>
        <dbReference type="PROSITE" id="PS50009"/>
    </source>
</evidence>
<dbReference type="InterPro" id="IPR008937">
    <property type="entry name" value="Ras-like_GEF"/>
</dbReference>
<evidence type="ECO:0000256" key="2">
    <source>
        <dbReference type="PROSITE-ProRule" id="PRU00168"/>
    </source>
</evidence>
<gene>
    <name evidence="4" type="ORF">RFI_31910</name>
</gene>
<evidence type="ECO:0000256" key="1">
    <source>
        <dbReference type="ARBA" id="ARBA00022658"/>
    </source>
</evidence>
<accession>X6LXN1</accession>
<dbReference type="Proteomes" id="UP000023152">
    <property type="component" value="Unassembled WGS sequence"/>
</dbReference>
<dbReference type="PANTHER" id="PTHR23113:SF99">
    <property type="entry name" value="RASGEF DOMAIN-CONTAINING PROTEIN"/>
    <property type="match status" value="1"/>
</dbReference>
<keyword evidence="5" id="KW-1185">Reference proteome</keyword>
<dbReference type="GO" id="GO:0005085">
    <property type="term" value="F:guanyl-nucleotide exchange factor activity"/>
    <property type="evidence" value="ECO:0007669"/>
    <property type="project" value="UniProtKB-KW"/>
</dbReference>
<proteinExistence type="predicted"/>
<dbReference type="GO" id="GO:0007264">
    <property type="term" value="P:small GTPase-mediated signal transduction"/>
    <property type="evidence" value="ECO:0007669"/>
    <property type="project" value="InterPro"/>
</dbReference>
<keyword evidence="1 2" id="KW-0344">Guanine-nucleotide releasing factor</keyword>
<name>X6LXN1_RETFI</name>
<evidence type="ECO:0000313" key="4">
    <source>
        <dbReference type="EMBL" id="ETO05485.1"/>
    </source>
</evidence>
<evidence type="ECO:0000313" key="5">
    <source>
        <dbReference type="Proteomes" id="UP000023152"/>
    </source>
</evidence>
<dbReference type="OrthoDB" id="10254377at2759"/>
<comment type="caution">
    <text evidence="4">The sequence shown here is derived from an EMBL/GenBank/DDBJ whole genome shotgun (WGS) entry which is preliminary data.</text>
</comment>
<sequence>MSVLHRYFCSSVTINGQNAWQSQLGVAQLVCLWATQYWKDDFQHCKPVRDELENFKKDVHNYVKDPLKCQQIEKLLSPPTVILGETNPSTQPPPPHKDFHFVNKQPYEMIEEEIRCRWPYLESIHLESLKIPDKLDILKYKASTLAEQLTLMDHFVFVTIQSRELMSQGWTKLNRWERSPHVLKMIGQFNSVSRWCQMTILTANNHKERKKILKCFISIAVVNINTLYIYKCVCNCHVFKKKKGHTNK</sequence>
<protein>
    <submittedName>
        <fullName evidence="4">Ras guanine nucleotide exchange factor</fullName>
    </submittedName>
</protein>
<dbReference type="InterPro" id="IPR001895">
    <property type="entry name" value="RASGEF_cat_dom"/>
</dbReference>
<reference evidence="4 5" key="1">
    <citation type="journal article" date="2013" name="Curr. Biol.">
        <title>The Genome of the Foraminiferan Reticulomyxa filosa.</title>
        <authorList>
            <person name="Glockner G."/>
            <person name="Hulsmann N."/>
            <person name="Schleicher M."/>
            <person name="Noegel A.A."/>
            <person name="Eichinger L."/>
            <person name="Gallinger C."/>
            <person name="Pawlowski J."/>
            <person name="Sierra R."/>
            <person name="Euteneuer U."/>
            <person name="Pillet L."/>
            <person name="Moustafa A."/>
            <person name="Platzer M."/>
            <person name="Groth M."/>
            <person name="Szafranski K."/>
            <person name="Schliwa M."/>
        </authorList>
    </citation>
    <scope>NUCLEOTIDE SEQUENCE [LARGE SCALE GENOMIC DNA]</scope>
</reference>
<organism evidence="4 5">
    <name type="scientific">Reticulomyxa filosa</name>
    <dbReference type="NCBI Taxonomy" id="46433"/>
    <lineage>
        <taxon>Eukaryota</taxon>
        <taxon>Sar</taxon>
        <taxon>Rhizaria</taxon>
        <taxon>Retaria</taxon>
        <taxon>Foraminifera</taxon>
        <taxon>Monothalamids</taxon>
        <taxon>Reticulomyxidae</taxon>
        <taxon>Reticulomyxa</taxon>
    </lineage>
</organism>
<dbReference type="Gene3D" id="1.10.840.10">
    <property type="entry name" value="Ras guanine-nucleotide exchange factors catalytic domain"/>
    <property type="match status" value="1"/>
</dbReference>
<dbReference type="PROSITE" id="PS50009">
    <property type="entry name" value="RASGEF_CAT"/>
    <property type="match status" value="1"/>
</dbReference>
<dbReference type="Pfam" id="PF00617">
    <property type="entry name" value="RasGEF"/>
    <property type="match status" value="1"/>
</dbReference>